<dbReference type="PANTHER" id="PTHR43667:SF1">
    <property type="entry name" value="CYCLOPROPANE-FATTY-ACYL-PHOSPHOLIPID SYNTHASE"/>
    <property type="match status" value="1"/>
</dbReference>
<evidence type="ECO:0000256" key="3">
    <source>
        <dbReference type="ARBA" id="ARBA00022679"/>
    </source>
</evidence>
<dbReference type="Gene3D" id="3.40.50.150">
    <property type="entry name" value="Vaccinia Virus protein VP39"/>
    <property type="match status" value="1"/>
</dbReference>
<dbReference type="Proteomes" id="UP000240987">
    <property type="component" value="Unassembled WGS sequence"/>
</dbReference>
<dbReference type="AlphaFoldDB" id="A0A2T3JFM7"/>
<gene>
    <name evidence="7" type="ORF">C9J12_14370</name>
</gene>
<comment type="similarity">
    <text evidence="1">Belongs to the CFA/CMAS family.</text>
</comment>
<dbReference type="Pfam" id="PF02353">
    <property type="entry name" value="CMAS"/>
    <property type="match status" value="1"/>
</dbReference>
<keyword evidence="2" id="KW-0489">Methyltransferase</keyword>
<keyword evidence="3" id="KW-0808">Transferase</keyword>
<evidence type="ECO:0000256" key="2">
    <source>
        <dbReference type="ARBA" id="ARBA00022603"/>
    </source>
</evidence>
<dbReference type="GO" id="GO:0008610">
    <property type="term" value="P:lipid biosynthetic process"/>
    <property type="evidence" value="ECO:0007669"/>
    <property type="project" value="InterPro"/>
</dbReference>
<keyword evidence="8" id="KW-1185">Reference proteome</keyword>
<accession>A0A2T3JFM7</accession>
<dbReference type="RefSeq" id="WP_107243347.1">
    <property type="nucleotide sequence ID" value="NZ_PYMJ01000013.1"/>
</dbReference>
<dbReference type="PANTHER" id="PTHR43667">
    <property type="entry name" value="CYCLOPROPANE-FATTY-ACYL-PHOSPHOLIPID SYNTHASE"/>
    <property type="match status" value="1"/>
</dbReference>
<evidence type="ECO:0000313" key="7">
    <source>
        <dbReference type="EMBL" id="PSU47726.1"/>
    </source>
</evidence>
<evidence type="ECO:0000256" key="4">
    <source>
        <dbReference type="ARBA" id="ARBA00022691"/>
    </source>
</evidence>
<feature type="active site" evidence="6">
    <location>
        <position position="350"/>
    </location>
</feature>
<reference evidence="7 8" key="1">
    <citation type="submission" date="2018-01" db="EMBL/GenBank/DDBJ databases">
        <title>Whole genome sequencing of Histamine producing bacteria.</title>
        <authorList>
            <person name="Butler K."/>
        </authorList>
    </citation>
    <scope>NUCLEOTIDE SEQUENCE [LARGE SCALE GENOMIC DNA]</scope>
    <source>
        <strain evidence="7 8">JCM 12947</strain>
    </source>
</reference>
<dbReference type="GO" id="GO:0032259">
    <property type="term" value="P:methylation"/>
    <property type="evidence" value="ECO:0007669"/>
    <property type="project" value="UniProtKB-KW"/>
</dbReference>
<dbReference type="EMBL" id="PYMJ01000013">
    <property type="protein sequence ID" value="PSU47726.1"/>
    <property type="molecule type" value="Genomic_DNA"/>
</dbReference>
<protein>
    <submittedName>
        <fullName evidence="7">Cyclopropane-fatty-acyl-phospholipid synthase</fullName>
    </submittedName>
</protein>
<evidence type="ECO:0000313" key="8">
    <source>
        <dbReference type="Proteomes" id="UP000240987"/>
    </source>
</evidence>
<evidence type="ECO:0000256" key="1">
    <source>
        <dbReference type="ARBA" id="ARBA00010815"/>
    </source>
</evidence>
<dbReference type="InterPro" id="IPR029063">
    <property type="entry name" value="SAM-dependent_MTases_sf"/>
</dbReference>
<dbReference type="OrthoDB" id="9782855at2"/>
<dbReference type="PIRSF" id="PIRSF003085">
    <property type="entry name" value="CMAS"/>
    <property type="match status" value="1"/>
</dbReference>
<dbReference type="CDD" id="cd02440">
    <property type="entry name" value="AdoMet_MTases"/>
    <property type="match status" value="1"/>
</dbReference>
<sequence length="380" mass="43811">MSNLKLFNELLSPADIQINGKRDWDIRLHDEAALDRILVDGSLGLGETYMDGLWDCDKIDELISRITKHDLEGKLGLKAKLWLGAHLGRNKVVSLFNKQSVTRCSKDVPFHYDLGNDLFQTMLDDRMTYTCGYWKHAEDLNEAQESKLDLVCRKMGLEPGMHVLDIGCGWGSFMNYAAEHYGVICHGLTLSKEQMVLGMKKVRDKRLPVNFILQDYRTYSPDISYDRVVSIGMIEHVGPENYKEFFTCANRFLKDDGAFLLHTIGTPKSQNETDPWIDKYIFPNGVIPSITQLSSAMENKFNVEDLHNIGPDYDKTLVAWCHNFEERWGEISHRYDETFYRMWRYYLLSCAGAFRSRSLSVWQMVLTKEGAELPQYARAV</sequence>
<keyword evidence="4" id="KW-0949">S-adenosyl-L-methionine</keyword>
<dbReference type="InterPro" id="IPR003333">
    <property type="entry name" value="CMAS"/>
</dbReference>
<evidence type="ECO:0000256" key="5">
    <source>
        <dbReference type="ARBA" id="ARBA00023098"/>
    </source>
</evidence>
<comment type="caution">
    <text evidence="7">The sequence shown here is derived from an EMBL/GenBank/DDBJ whole genome shotgun (WGS) entry which is preliminary data.</text>
</comment>
<proteinExistence type="inferred from homology"/>
<name>A0A2T3JFM7_9GAMM</name>
<dbReference type="InterPro" id="IPR050723">
    <property type="entry name" value="CFA/CMAS"/>
</dbReference>
<keyword evidence="5" id="KW-0443">Lipid metabolism</keyword>
<dbReference type="GO" id="GO:0008168">
    <property type="term" value="F:methyltransferase activity"/>
    <property type="evidence" value="ECO:0007669"/>
    <property type="project" value="UniProtKB-KW"/>
</dbReference>
<dbReference type="NCBIfam" id="NF008686">
    <property type="entry name" value="PRK11705.1"/>
    <property type="match status" value="1"/>
</dbReference>
<evidence type="ECO:0000256" key="6">
    <source>
        <dbReference type="PIRSR" id="PIRSR003085-1"/>
    </source>
</evidence>
<dbReference type="SUPFAM" id="SSF53335">
    <property type="entry name" value="S-adenosyl-L-methionine-dependent methyltransferases"/>
    <property type="match status" value="1"/>
</dbReference>
<organism evidence="7 8">
    <name type="scientific">Photobacterium frigidiphilum</name>
    <dbReference type="NCBI Taxonomy" id="264736"/>
    <lineage>
        <taxon>Bacteria</taxon>
        <taxon>Pseudomonadati</taxon>
        <taxon>Pseudomonadota</taxon>
        <taxon>Gammaproteobacteria</taxon>
        <taxon>Vibrionales</taxon>
        <taxon>Vibrionaceae</taxon>
        <taxon>Photobacterium</taxon>
    </lineage>
</organism>